<evidence type="ECO:0000313" key="1">
    <source>
        <dbReference type="EMBL" id="AWP15644.1"/>
    </source>
</evidence>
<dbReference type="EMBL" id="CP026258">
    <property type="protein sequence ID" value="AWP15644.1"/>
    <property type="molecule type" value="Genomic_DNA"/>
</dbReference>
<dbReference type="Proteomes" id="UP000246464">
    <property type="component" value="Chromosome 16"/>
</dbReference>
<organism evidence="1 2">
    <name type="scientific">Scophthalmus maximus</name>
    <name type="common">Turbot</name>
    <name type="synonym">Psetta maxima</name>
    <dbReference type="NCBI Taxonomy" id="52904"/>
    <lineage>
        <taxon>Eukaryota</taxon>
        <taxon>Metazoa</taxon>
        <taxon>Chordata</taxon>
        <taxon>Craniata</taxon>
        <taxon>Vertebrata</taxon>
        <taxon>Euteleostomi</taxon>
        <taxon>Actinopterygii</taxon>
        <taxon>Neopterygii</taxon>
        <taxon>Teleostei</taxon>
        <taxon>Neoteleostei</taxon>
        <taxon>Acanthomorphata</taxon>
        <taxon>Carangaria</taxon>
        <taxon>Pleuronectiformes</taxon>
        <taxon>Pleuronectoidei</taxon>
        <taxon>Scophthalmidae</taxon>
        <taxon>Scophthalmus</taxon>
    </lineage>
</organism>
<gene>
    <name evidence="1" type="ORF">SMAX5B_013840</name>
</gene>
<sequence>MKPPIILIAVTCDDSELLRKANKEISDRKEDIRWLSDEFQTIVGDSIIRNIHYFNATTRCFPGATVLTLLDKLPGLLHSLPSSINRVLWSLTNAVP</sequence>
<evidence type="ECO:0000313" key="2">
    <source>
        <dbReference type="Proteomes" id="UP000246464"/>
    </source>
</evidence>
<reference evidence="1 2" key="1">
    <citation type="submission" date="2017-12" db="EMBL/GenBank/DDBJ databases">
        <title>Integrating genomic resources of turbot (Scophthalmus maximus) in depth evaluation of genetic and physical mapping variation across individuals.</title>
        <authorList>
            <person name="Martinez P."/>
        </authorList>
    </citation>
    <scope>NUCLEOTIDE SEQUENCE [LARGE SCALE GENOMIC DNA]</scope>
</reference>
<dbReference type="STRING" id="52904.ENSSMAP00000022137"/>
<name>A0A2U9CGA5_SCOMX</name>
<proteinExistence type="predicted"/>
<dbReference type="Gene3D" id="3.40.50.12690">
    <property type="match status" value="1"/>
</dbReference>
<accession>A0A2U9CGA5</accession>
<keyword evidence="2" id="KW-1185">Reference proteome</keyword>
<dbReference type="AlphaFoldDB" id="A0A2U9CGA5"/>
<protein>
    <submittedName>
        <fullName evidence="1">Uncharacterized protein</fullName>
    </submittedName>
</protein>